<keyword evidence="4" id="KW-0410">Iron transport</keyword>
<dbReference type="PANTHER" id="PTHR32552:SF81">
    <property type="entry name" value="TONB-DEPENDENT OUTER MEMBRANE RECEPTOR"/>
    <property type="match status" value="1"/>
</dbReference>
<name>A0ABV8T659_9GAMM</name>
<evidence type="ECO:0000256" key="7">
    <source>
        <dbReference type="ARBA" id="ARBA00023065"/>
    </source>
</evidence>
<feature type="signal peptide" evidence="13">
    <location>
        <begin position="1"/>
        <end position="22"/>
    </location>
</feature>
<dbReference type="PANTHER" id="PTHR32552">
    <property type="entry name" value="FERRICHROME IRON RECEPTOR-RELATED"/>
    <property type="match status" value="1"/>
</dbReference>
<evidence type="ECO:0000256" key="4">
    <source>
        <dbReference type="ARBA" id="ARBA00022496"/>
    </source>
</evidence>
<dbReference type="EMBL" id="JBHSDU010000015">
    <property type="protein sequence ID" value="MFC4314234.1"/>
    <property type="molecule type" value="Genomic_DNA"/>
</dbReference>
<gene>
    <name evidence="16" type="ORF">ACFPN2_34535</name>
</gene>
<protein>
    <submittedName>
        <fullName evidence="16">TonB-dependent receptor</fullName>
    </submittedName>
</protein>
<accession>A0ABV8T659</accession>
<comment type="subcellular location">
    <subcellularLocation>
        <location evidence="1 11">Cell outer membrane</location>
        <topology evidence="1 11">Multi-pass membrane protein</topology>
    </subcellularLocation>
</comment>
<evidence type="ECO:0000259" key="15">
    <source>
        <dbReference type="Pfam" id="PF07715"/>
    </source>
</evidence>
<proteinExistence type="inferred from homology"/>
<evidence type="ECO:0000313" key="16">
    <source>
        <dbReference type="EMBL" id="MFC4314234.1"/>
    </source>
</evidence>
<dbReference type="InterPro" id="IPR000531">
    <property type="entry name" value="Beta-barrel_TonB"/>
</dbReference>
<reference evidence="17" key="1">
    <citation type="journal article" date="2019" name="Int. J. Syst. Evol. Microbiol.">
        <title>The Global Catalogue of Microorganisms (GCM) 10K type strain sequencing project: providing services to taxonomists for standard genome sequencing and annotation.</title>
        <authorList>
            <consortium name="The Broad Institute Genomics Platform"/>
            <consortium name="The Broad Institute Genome Sequencing Center for Infectious Disease"/>
            <person name="Wu L."/>
            <person name="Ma J."/>
        </authorList>
    </citation>
    <scope>NUCLEOTIDE SEQUENCE [LARGE SCALE GENOMIC DNA]</scope>
    <source>
        <strain evidence="17">CGMCC 1.10759</strain>
    </source>
</reference>
<evidence type="ECO:0000256" key="9">
    <source>
        <dbReference type="ARBA" id="ARBA00023136"/>
    </source>
</evidence>
<evidence type="ECO:0000256" key="3">
    <source>
        <dbReference type="ARBA" id="ARBA00022452"/>
    </source>
</evidence>
<keyword evidence="9 11" id="KW-0472">Membrane</keyword>
<keyword evidence="6" id="KW-0408">Iron</keyword>
<dbReference type="Proteomes" id="UP001595904">
    <property type="component" value="Unassembled WGS sequence"/>
</dbReference>
<keyword evidence="17" id="KW-1185">Reference proteome</keyword>
<dbReference type="Gene3D" id="2.40.170.20">
    <property type="entry name" value="TonB-dependent receptor, beta-barrel domain"/>
    <property type="match status" value="1"/>
</dbReference>
<feature type="domain" description="TonB-dependent receptor plug" evidence="15">
    <location>
        <begin position="46"/>
        <end position="151"/>
    </location>
</feature>
<keyword evidence="2 11" id="KW-0813">Transport</keyword>
<feature type="domain" description="TonB-dependent receptor-like beta-barrel" evidence="14">
    <location>
        <begin position="246"/>
        <end position="663"/>
    </location>
</feature>
<evidence type="ECO:0000256" key="11">
    <source>
        <dbReference type="PROSITE-ProRule" id="PRU01360"/>
    </source>
</evidence>
<evidence type="ECO:0000313" key="17">
    <source>
        <dbReference type="Proteomes" id="UP001595904"/>
    </source>
</evidence>
<dbReference type="SUPFAM" id="SSF56935">
    <property type="entry name" value="Porins"/>
    <property type="match status" value="1"/>
</dbReference>
<comment type="caution">
    <text evidence="16">The sequence shown here is derived from an EMBL/GenBank/DDBJ whole genome shotgun (WGS) entry which is preliminary data.</text>
</comment>
<evidence type="ECO:0000256" key="12">
    <source>
        <dbReference type="RuleBase" id="RU003357"/>
    </source>
</evidence>
<evidence type="ECO:0000256" key="2">
    <source>
        <dbReference type="ARBA" id="ARBA00022448"/>
    </source>
</evidence>
<evidence type="ECO:0000256" key="5">
    <source>
        <dbReference type="ARBA" id="ARBA00022692"/>
    </source>
</evidence>
<evidence type="ECO:0000256" key="1">
    <source>
        <dbReference type="ARBA" id="ARBA00004571"/>
    </source>
</evidence>
<evidence type="ECO:0000259" key="14">
    <source>
        <dbReference type="Pfam" id="PF00593"/>
    </source>
</evidence>
<dbReference type="InterPro" id="IPR036942">
    <property type="entry name" value="Beta-barrel_TonB_sf"/>
</dbReference>
<dbReference type="Pfam" id="PF07715">
    <property type="entry name" value="Plug"/>
    <property type="match status" value="1"/>
</dbReference>
<evidence type="ECO:0000256" key="13">
    <source>
        <dbReference type="SAM" id="SignalP"/>
    </source>
</evidence>
<keyword evidence="3 11" id="KW-1134">Transmembrane beta strand</keyword>
<evidence type="ECO:0000256" key="8">
    <source>
        <dbReference type="ARBA" id="ARBA00023077"/>
    </source>
</evidence>
<dbReference type="Pfam" id="PF00593">
    <property type="entry name" value="TonB_dep_Rec_b-barrel"/>
    <property type="match status" value="1"/>
</dbReference>
<dbReference type="RefSeq" id="WP_380605251.1">
    <property type="nucleotide sequence ID" value="NZ_JBHSDU010000015.1"/>
</dbReference>
<evidence type="ECO:0000256" key="10">
    <source>
        <dbReference type="ARBA" id="ARBA00023237"/>
    </source>
</evidence>
<keyword evidence="10 11" id="KW-0998">Cell outer membrane</keyword>
<keyword evidence="8 12" id="KW-0798">TonB box</keyword>
<evidence type="ECO:0000256" key="6">
    <source>
        <dbReference type="ARBA" id="ARBA00023004"/>
    </source>
</evidence>
<dbReference type="PROSITE" id="PS52016">
    <property type="entry name" value="TONB_DEPENDENT_REC_3"/>
    <property type="match status" value="1"/>
</dbReference>
<comment type="similarity">
    <text evidence="11 12">Belongs to the TonB-dependent receptor family.</text>
</comment>
<feature type="chain" id="PRO_5045966827" evidence="13">
    <location>
        <begin position="23"/>
        <end position="703"/>
    </location>
</feature>
<dbReference type="InterPro" id="IPR039426">
    <property type="entry name" value="TonB-dep_rcpt-like"/>
</dbReference>
<keyword evidence="16" id="KW-0675">Receptor</keyword>
<keyword evidence="7" id="KW-0406">Ion transport</keyword>
<sequence length="703" mass="77074">MILRQRFLTYLAALAAMTSANAQQAMDATANLEEITVTARRRSETLQDVPIAVTVMTSQDIARAGIVSVQDFANLTPNVTFDNALNLGTNYLSIRGQSQAQYSPPPAAIVVDGVLNISPMQFNVDEFDLQQVEVLKGPQGAIYGRNAIAGAINLTTAKPGPEFGAHALASFGSADEWIGKGSMSGPVIPDLLYVLGGVSYTDRRGQVRNATTGGYSDKYEDVTSRLRVVLTPADNVEADIKYTYSDAEGHDPAYVWSRSGDPAISSDPFDANRIGNNPRKLHDLSGRLTWDTRLATTTLTLAYVDVTEGLAEDLDMTSDDILAATQHEEQKGFSQELRFASATGSNLSWLIGGYHVRSNQRRVTNIYVDPFFFGLAPVATQADALFSANSDLNRYETWAGFGQVQYDFTARLGVELALRYDDDELHQMPGAGAERAASFSKWQPKATAIYKPSTDLSFYVSVGQGFRSGDFNASGSSFGNPVILAETATNYEIGAKTRLLDRAMTINAAIFQTDLDNGQFKLFDTVGATNVGVNIDETRIRGFEIEGALRAMQVLDIRASFGYTDPEIRAFTPPPGFTGEARTYIGNRPPRIAKVTANLGFDLHLPISNGLTLFFRPGYRYESGPYWDPENVYRRPDRDLINLRAGVRDSDERWSVTGWGRNVLNEKVTADYQPYTNSGHPLGNDLYYPPVGSSYGIELTVRY</sequence>
<organism evidence="16 17">
    <name type="scientific">Steroidobacter flavus</name>
    <dbReference type="NCBI Taxonomy" id="1842136"/>
    <lineage>
        <taxon>Bacteria</taxon>
        <taxon>Pseudomonadati</taxon>
        <taxon>Pseudomonadota</taxon>
        <taxon>Gammaproteobacteria</taxon>
        <taxon>Steroidobacterales</taxon>
        <taxon>Steroidobacteraceae</taxon>
        <taxon>Steroidobacter</taxon>
    </lineage>
</organism>
<keyword evidence="5 11" id="KW-0812">Transmembrane</keyword>
<dbReference type="InterPro" id="IPR012910">
    <property type="entry name" value="Plug_dom"/>
</dbReference>
<keyword evidence="13" id="KW-0732">Signal</keyword>